<accession>A0A8S9I2M6</accession>
<keyword evidence="3 10" id="KW-0808">Transferase</keyword>
<dbReference type="EMBL" id="QGKY02001250">
    <property type="protein sequence ID" value="KAF2563869.1"/>
    <property type="molecule type" value="Genomic_DNA"/>
</dbReference>
<dbReference type="PROSITE" id="PS51157">
    <property type="entry name" value="ZF_UBR"/>
    <property type="match status" value="1"/>
</dbReference>
<evidence type="ECO:0000256" key="6">
    <source>
        <dbReference type="ARBA" id="ARBA00022786"/>
    </source>
</evidence>
<keyword evidence="6 10" id="KW-0833">Ubl conjugation pathway</keyword>
<dbReference type="PANTHER" id="PTHR21497">
    <property type="entry name" value="UBIQUITIN LIGASE E3 ALPHA-RELATED"/>
    <property type="match status" value="1"/>
</dbReference>
<comment type="similarity">
    <text evidence="8 10">Belongs to the E3 ubiquitin-protein ligase UBR1-like family.</text>
</comment>
<evidence type="ECO:0000256" key="9">
    <source>
        <dbReference type="PROSITE-ProRule" id="PRU00508"/>
    </source>
</evidence>
<proteinExistence type="inferred from homology"/>
<dbReference type="Pfam" id="PF18995">
    <property type="entry name" value="PRT6_C"/>
    <property type="match status" value="1"/>
</dbReference>
<sequence>MNSYTSSLCSSSKQYPINFTSYLDRFRLCEKRKRITPCFYRLPTFLPRRRNQALESRRSSVLGLSRCLCSVVSVAVLYLRRSLIGEMETDSPLFGSFLPSSHDSLLERLAFVGVPKERCSKQGLVEFVRANPSKISELVSALLPTDEEVRSELKETRERSRKSAVSPTMKKRFSETMNWLQWLMFEDDPGVSLSNLAELNVDQRGVCGSVWGHNDIAYKCRTCENDPTCAICVPCFENGDHKLHDYSIIYTGGGCCDCGDETAWKREGFCSKHKGSEQIQPLPENLANSVGPVLDALFACWSGKLSSAESIVQKDALVVVLQKMSNELTFVVVEMLLEFSQSNESLLSFVSRRIISSSGLLNYLVKAERFLDQDVTRKLHDLFLKLIADPVFKSEFAKAFASYYPVVISEAVRQGSDNAFKKFPLLSTFSVQILTVPTLTPFLVKEMNFLAMLLGCLNDIFVSCSGEDGVLQATKWERMSEISDRVMADLKFVTSHAVVSKYEAVLVQEMLALLIQILQERRFCGLSTAESLRREIIFKLATGDFTHSQLVKSLPRDLSKSDELQEGKYSLRSSCWKELDLYHPRWHSRELQSAEERFSRYCGVSAVTTQLPRWRMIYPPLKGLSRIGTCKATFQIICSTLYYALQSGTSVKSRAQDGVLISALHLLSLSLDICTQQRGSNIQACCVDDSVPILELAGLEIIGLNQGTGKESLLSLLVSLMRTREGDGLHQFPEAGSCNISSWIGNLLKKFSEIDSVCMNLLQSLAPEVVGHSGFDKATSGSASDDTRKAKARERQAAILAKMKAEQSKFLSTLSSSMDDDDLRSETETSDSVVEQDSEIAIREVCSFCHDPDSKDPVSFLIFLQKSKLLSFVNRGPPSWDQCPQSEKKIPMDEAPDLQRINVSSDSLRMIPHVLQLSDDATSESATDSVLEALTARLLGNGQKEKRSSDGRGKDESNLESLETAMYQTVRKKTENMINQSLTHVNHRQPDSESSSERSSVGGLSTLHRFQDIRSKQTSRYLDVSADGFHPADCDGVYLSSCGHAVHQSCLERYLNSLKERSDRRNVFEGAHIVDLVQGEFLCPACRRLANSVLPACPGDLCSVSKLQESSHAKLGRLDEQIPYLWLSEALCLLQSAANVIEDGDSLKTVSLQGDEPRRKDLLSVSNKLWNFYFSKRQEKPPGSSWLPQSIIMWDTLKYSLISMEIVTRCAKNTMLPVYGIDSLYEEFKTSKGIALSLLLRVVQSTRTKNALHVRQRFMGMKHLAESICSGISSTSSSSIFGSEGAAGSWKNINLLWSRASDPVLAHDPFSSLMWALFCLPSPFITCEESLLSIVHIFYSVSVIQVYATL</sequence>
<feature type="domain" description="UBR-type" evidence="12">
    <location>
        <begin position="205"/>
        <end position="275"/>
    </location>
</feature>
<gene>
    <name evidence="13" type="ORF">F2Q70_00013976</name>
</gene>
<comment type="function">
    <text evidence="10">Ubiquitin ligase protein which is a component of the N-end rule pathway. Recognizes and binds to proteins bearing specific N-terminal residues that are destabilizing according to the N-end rule, leading to their ubiquitination and subsequent degradation.</text>
</comment>
<dbReference type="PANTHER" id="PTHR21497:SF51">
    <property type="entry name" value="E3 UBIQUITIN-PROTEIN LIGASE"/>
    <property type="match status" value="1"/>
</dbReference>
<evidence type="ECO:0000256" key="4">
    <source>
        <dbReference type="ARBA" id="ARBA00022723"/>
    </source>
</evidence>
<dbReference type="CDD" id="cd19673">
    <property type="entry name" value="UBR-box_UBR3"/>
    <property type="match status" value="1"/>
</dbReference>
<keyword evidence="5 10" id="KW-0863">Zinc-finger</keyword>
<dbReference type="InterPro" id="IPR044046">
    <property type="entry name" value="E3_ligase_UBR-like_C"/>
</dbReference>
<name>A0A8S9I2M6_BRACR</name>
<evidence type="ECO:0000256" key="8">
    <source>
        <dbReference type="ARBA" id="ARBA00046341"/>
    </source>
</evidence>
<evidence type="ECO:0000256" key="1">
    <source>
        <dbReference type="ARBA" id="ARBA00000900"/>
    </source>
</evidence>
<dbReference type="GO" id="GO:0071596">
    <property type="term" value="P:ubiquitin-dependent protein catabolic process via the N-end rule pathway"/>
    <property type="evidence" value="ECO:0007669"/>
    <property type="project" value="UniProtKB-UniRule"/>
</dbReference>
<keyword evidence="4 10" id="KW-0479">Metal-binding</keyword>
<evidence type="ECO:0000256" key="5">
    <source>
        <dbReference type="ARBA" id="ARBA00022771"/>
    </source>
</evidence>
<dbReference type="GO" id="GO:0005737">
    <property type="term" value="C:cytoplasm"/>
    <property type="evidence" value="ECO:0007669"/>
    <property type="project" value="TreeGrafter"/>
</dbReference>
<evidence type="ECO:0000259" key="12">
    <source>
        <dbReference type="PROSITE" id="PS51157"/>
    </source>
</evidence>
<feature type="compositionally biased region" description="Basic and acidic residues" evidence="11">
    <location>
        <begin position="943"/>
        <end position="957"/>
    </location>
</feature>
<feature type="region of interest" description="Disordered" evidence="11">
    <location>
        <begin position="941"/>
        <end position="960"/>
    </location>
</feature>
<evidence type="ECO:0000256" key="7">
    <source>
        <dbReference type="ARBA" id="ARBA00022833"/>
    </source>
</evidence>
<evidence type="ECO:0000256" key="3">
    <source>
        <dbReference type="ARBA" id="ARBA00022679"/>
    </source>
</evidence>
<dbReference type="GO" id="GO:0016567">
    <property type="term" value="P:protein ubiquitination"/>
    <property type="evidence" value="ECO:0007669"/>
    <property type="project" value="UniProtKB-UniRule"/>
</dbReference>
<dbReference type="EC" id="2.3.2.27" evidence="10"/>
<comment type="catalytic activity">
    <reaction evidence="1 10">
        <text>S-ubiquitinyl-[E2 ubiquitin-conjugating enzyme]-L-cysteine + [acceptor protein]-L-lysine = [E2 ubiquitin-conjugating enzyme]-L-cysteine + N(6)-ubiquitinyl-[acceptor protein]-L-lysine.</text>
        <dbReference type="EC" id="2.3.2.27"/>
    </reaction>
</comment>
<feature type="zinc finger region" description="UBR-type" evidence="9">
    <location>
        <begin position="205"/>
        <end position="275"/>
    </location>
</feature>
<organism evidence="13">
    <name type="scientific">Brassica cretica</name>
    <name type="common">Mustard</name>
    <dbReference type="NCBI Taxonomy" id="69181"/>
    <lineage>
        <taxon>Eukaryota</taxon>
        <taxon>Viridiplantae</taxon>
        <taxon>Streptophyta</taxon>
        <taxon>Embryophyta</taxon>
        <taxon>Tracheophyta</taxon>
        <taxon>Spermatophyta</taxon>
        <taxon>Magnoliopsida</taxon>
        <taxon>eudicotyledons</taxon>
        <taxon>Gunneridae</taxon>
        <taxon>Pentapetalae</taxon>
        <taxon>rosids</taxon>
        <taxon>malvids</taxon>
        <taxon>Brassicales</taxon>
        <taxon>Brassicaceae</taxon>
        <taxon>Brassiceae</taxon>
        <taxon>Brassica</taxon>
    </lineage>
</organism>
<dbReference type="GO" id="GO:0000151">
    <property type="term" value="C:ubiquitin ligase complex"/>
    <property type="evidence" value="ECO:0007669"/>
    <property type="project" value="TreeGrafter"/>
</dbReference>
<evidence type="ECO:0000256" key="2">
    <source>
        <dbReference type="ARBA" id="ARBA00004906"/>
    </source>
</evidence>
<dbReference type="InterPro" id="IPR039164">
    <property type="entry name" value="UBR1-like"/>
</dbReference>
<dbReference type="GO" id="GO:0008270">
    <property type="term" value="F:zinc ion binding"/>
    <property type="evidence" value="ECO:0007669"/>
    <property type="project" value="UniProtKB-UniRule"/>
</dbReference>
<dbReference type="SMART" id="SM00396">
    <property type="entry name" value="ZnF_UBR1"/>
    <property type="match status" value="1"/>
</dbReference>
<dbReference type="CDD" id="cd16482">
    <property type="entry name" value="RING-H2_UBR1-like"/>
    <property type="match status" value="1"/>
</dbReference>
<evidence type="ECO:0000256" key="10">
    <source>
        <dbReference type="RuleBase" id="RU366018"/>
    </source>
</evidence>
<dbReference type="Gene3D" id="2.10.110.30">
    <property type="match status" value="1"/>
</dbReference>
<evidence type="ECO:0000256" key="11">
    <source>
        <dbReference type="SAM" id="MobiDB-lite"/>
    </source>
</evidence>
<dbReference type="FunFam" id="2.10.110.30:FF:000002">
    <property type="entry name" value="Putative e3 ubiquitin-protein ligase ubr3"/>
    <property type="match status" value="1"/>
</dbReference>
<dbReference type="GO" id="GO:0061630">
    <property type="term" value="F:ubiquitin protein ligase activity"/>
    <property type="evidence" value="ECO:0007669"/>
    <property type="project" value="UniProtKB-UniRule"/>
</dbReference>
<protein>
    <recommendedName>
        <fullName evidence="10">E3 ubiquitin-protein ligase</fullName>
        <ecNumber evidence="10">2.3.2.27</ecNumber>
    </recommendedName>
</protein>
<keyword evidence="7 10" id="KW-0862">Zinc</keyword>
<dbReference type="Pfam" id="PF02207">
    <property type="entry name" value="zf-UBR"/>
    <property type="match status" value="1"/>
</dbReference>
<evidence type="ECO:0000313" key="13">
    <source>
        <dbReference type="EMBL" id="KAF2563869.1"/>
    </source>
</evidence>
<dbReference type="InterPro" id="IPR003126">
    <property type="entry name" value="Znf_UBR"/>
</dbReference>
<comment type="pathway">
    <text evidence="2 10">Protein modification; protein ubiquitination.</text>
</comment>
<reference evidence="13" key="1">
    <citation type="submission" date="2019-12" db="EMBL/GenBank/DDBJ databases">
        <title>Genome sequencing and annotation of Brassica cretica.</title>
        <authorList>
            <person name="Studholme D.J."/>
            <person name="Sarris P.F."/>
        </authorList>
    </citation>
    <scope>NUCLEOTIDE SEQUENCE</scope>
    <source>
        <strain evidence="13">PFS-102/07</strain>
        <tissue evidence="13">Leaf</tissue>
    </source>
</reference>
<comment type="caution">
    <text evidence="13">The sequence shown here is derived from an EMBL/GenBank/DDBJ whole genome shotgun (WGS) entry which is preliminary data.</text>
</comment>